<organism evidence="2">
    <name type="scientific">uncultured marine thaumarchaeote SAT1000_27_H05</name>
    <dbReference type="NCBI Taxonomy" id="1456402"/>
    <lineage>
        <taxon>Archaea</taxon>
        <taxon>Nitrososphaerota</taxon>
        <taxon>environmental samples</taxon>
    </lineage>
</organism>
<dbReference type="EMBL" id="KF901258">
    <property type="protein sequence ID" value="AIF24371.1"/>
    <property type="molecule type" value="Genomic_DNA"/>
</dbReference>
<reference evidence="2" key="1">
    <citation type="journal article" date="2014" name="Genome Biol. Evol.">
        <title>Pangenome evidence for extensive interdomain horizontal transfer affecting lineage core and shell genes in uncultured planktonic thaumarchaeota and euryarchaeota.</title>
        <authorList>
            <person name="Deschamps P."/>
            <person name="Zivanovic Y."/>
            <person name="Moreira D."/>
            <person name="Rodriguez-Valera F."/>
            <person name="Lopez-Garcia P."/>
        </authorList>
    </citation>
    <scope>NUCLEOTIDE SEQUENCE</scope>
</reference>
<dbReference type="AlphaFoldDB" id="A0A075I6R3"/>
<evidence type="ECO:0000256" key="1">
    <source>
        <dbReference type="SAM" id="Phobius"/>
    </source>
</evidence>
<protein>
    <submittedName>
        <fullName evidence="2">Uncharacterized protein</fullName>
    </submittedName>
</protein>
<accession>A0A075I6R3</accession>
<name>A0A075I6R3_9ARCH</name>
<keyword evidence="1" id="KW-0812">Transmembrane</keyword>
<keyword evidence="1" id="KW-0472">Membrane</keyword>
<feature type="transmembrane region" description="Helical" evidence="1">
    <location>
        <begin position="223"/>
        <end position="242"/>
    </location>
</feature>
<evidence type="ECO:0000313" key="2">
    <source>
        <dbReference type="EMBL" id="AIF24371.1"/>
    </source>
</evidence>
<proteinExistence type="predicted"/>
<sequence length="247" mass="28390">MRQMVKFGDKIVQKIVFIVFFCLLMIPASAFGHKLIPTDGTNVNYDSALEIPNPVISWAMYEELQDKPLFYKFEAKKGDRLYSSIVIPKLEPLEDFTPSLVLIGPATFLELVDELRVLDTDKNFDYYLPEGYDAYVFDYDGPIPSKEFYEPFGQITYWERQEIDLEIEAPSTYYLAVFDKTGSTGKLALAIGYVEDFSGNDFVTVLPNAWLESRYFSEDFTPLVIFIGIISGIFLLIGFLIYRKIKQ</sequence>
<keyword evidence="1" id="KW-1133">Transmembrane helix</keyword>